<reference evidence="12" key="1">
    <citation type="journal article" date="2019" name="Int. J. Syst. Evol. Microbiol.">
        <title>The Global Catalogue of Microorganisms (GCM) 10K type strain sequencing project: providing services to taxonomists for standard genome sequencing and annotation.</title>
        <authorList>
            <consortium name="The Broad Institute Genomics Platform"/>
            <consortium name="The Broad Institute Genome Sequencing Center for Infectious Disease"/>
            <person name="Wu L."/>
            <person name="Ma J."/>
        </authorList>
    </citation>
    <scope>NUCLEOTIDE SEQUENCE [LARGE SCALE GENOMIC DNA]</scope>
    <source>
        <strain evidence="12">JCM 12165</strain>
    </source>
</reference>
<dbReference type="EMBL" id="JBHUCP010000004">
    <property type="protein sequence ID" value="MFD1529263.1"/>
    <property type="molecule type" value="Genomic_DNA"/>
</dbReference>
<dbReference type="Pfam" id="PF00561">
    <property type="entry name" value="Abhydrolase_1"/>
    <property type="match status" value="1"/>
</dbReference>
<dbReference type="GO" id="GO:0004177">
    <property type="term" value="F:aminopeptidase activity"/>
    <property type="evidence" value="ECO:0007669"/>
    <property type="project" value="UniProtKB-KW"/>
</dbReference>
<dbReference type="PANTHER" id="PTHR43722">
    <property type="entry name" value="PROLINE IMINOPEPTIDASE"/>
    <property type="match status" value="1"/>
</dbReference>
<evidence type="ECO:0000256" key="2">
    <source>
        <dbReference type="ARBA" id="ARBA00004496"/>
    </source>
</evidence>
<evidence type="ECO:0000313" key="12">
    <source>
        <dbReference type="Proteomes" id="UP001597145"/>
    </source>
</evidence>
<dbReference type="InterPro" id="IPR005944">
    <property type="entry name" value="Pro_iminopeptidase"/>
</dbReference>
<dbReference type="EC" id="3.4.11.5" evidence="8 9"/>
<name>A0ABW4FF29_9PSEU</name>
<dbReference type="InterPro" id="IPR029058">
    <property type="entry name" value="AB_hydrolase_fold"/>
</dbReference>
<comment type="subcellular location">
    <subcellularLocation>
        <location evidence="2 8">Cytoplasm</location>
    </subcellularLocation>
</comment>
<accession>A0ABW4FF29</accession>
<evidence type="ECO:0000256" key="4">
    <source>
        <dbReference type="ARBA" id="ARBA00022438"/>
    </source>
</evidence>
<keyword evidence="12" id="KW-1185">Reference proteome</keyword>
<dbReference type="Gene3D" id="3.40.50.1820">
    <property type="entry name" value="alpha/beta hydrolase"/>
    <property type="match status" value="1"/>
</dbReference>
<sequence length="331" mass="36295">MVAMYPEPEPHATGMLDVGDGNRVYWESCGNRDGKPVVVLHGGPGAGCRRSTARAFDPDAYRIVLLDQRQCGRSTPHASDPATDLSVNTTEHLIGDIERLRDHLGIEQWLVYGGSWGSTLGLAYAQRHPGRVTEMLLVAITTTRRSEIDWLYHGLGSILPEQWHRFREGVPEAERDGDLVAAYRRLVESPDARVREQAARDWLAWEAAVLSVDPDAPPPAYFADHRWGMAFVRIVTHYFHHAAWLEEGVLLREAGRLAGIPGVLVHGSLDLQGPLVTAWELARAWPEAELVVVKGAGHSRHDGMGAAIKTAADRFAPGGTARIASAGADHR</sequence>
<evidence type="ECO:0000256" key="5">
    <source>
        <dbReference type="ARBA" id="ARBA00022490"/>
    </source>
</evidence>
<dbReference type="PRINTS" id="PR00793">
    <property type="entry name" value="PROAMNOPTASE"/>
</dbReference>
<evidence type="ECO:0000259" key="10">
    <source>
        <dbReference type="Pfam" id="PF00561"/>
    </source>
</evidence>
<evidence type="ECO:0000256" key="9">
    <source>
        <dbReference type="RuleBase" id="RU003421"/>
    </source>
</evidence>
<dbReference type="SUPFAM" id="SSF53474">
    <property type="entry name" value="alpha/beta-Hydrolases"/>
    <property type="match status" value="1"/>
</dbReference>
<dbReference type="InterPro" id="IPR000073">
    <property type="entry name" value="AB_hydrolase_1"/>
</dbReference>
<dbReference type="PANTHER" id="PTHR43722:SF1">
    <property type="entry name" value="PROLINE IMINOPEPTIDASE"/>
    <property type="match status" value="1"/>
</dbReference>
<dbReference type="NCBIfam" id="TIGR01249">
    <property type="entry name" value="pro_imino_pep_1"/>
    <property type="match status" value="1"/>
</dbReference>
<evidence type="ECO:0000256" key="8">
    <source>
        <dbReference type="PIRNR" id="PIRNR006431"/>
    </source>
</evidence>
<dbReference type="InterPro" id="IPR002410">
    <property type="entry name" value="Peptidase_S33"/>
</dbReference>
<keyword evidence="4 8" id="KW-0031">Aminopeptidase</keyword>
<keyword evidence="5 8" id="KW-0963">Cytoplasm</keyword>
<dbReference type="Proteomes" id="UP001597145">
    <property type="component" value="Unassembled WGS sequence"/>
</dbReference>
<proteinExistence type="inferred from homology"/>
<protein>
    <recommendedName>
        <fullName evidence="8 9">Proline iminopeptidase</fullName>
        <shortName evidence="8">PIP</shortName>
        <ecNumber evidence="8 9">3.4.11.5</ecNumber>
    </recommendedName>
    <alternativeName>
        <fullName evidence="8">Prolyl aminopeptidase</fullName>
    </alternativeName>
</protein>
<feature type="domain" description="AB hydrolase-1" evidence="10">
    <location>
        <begin position="35"/>
        <end position="299"/>
    </location>
</feature>
<dbReference type="RefSeq" id="WP_343975448.1">
    <property type="nucleotide sequence ID" value="NZ_BAAAJG010000008.1"/>
</dbReference>
<evidence type="ECO:0000256" key="3">
    <source>
        <dbReference type="ARBA" id="ARBA00010088"/>
    </source>
</evidence>
<keyword evidence="6 8" id="KW-0645">Protease</keyword>
<evidence type="ECO:0000313" key="11">
    <source>
        <dbReference type="EMBL" id="MFD1529263.1"/>
    </source>
</evidence>
<evidence type="ECO:0000256" key="1">
    <source>
        <dbReference type="ARBA" id="ARBA00001585"/>
    </source>
</evidence>
<organism evidence="11 12">
    <name type="scientific">Pseudonocardia aurantiaca</name>
    <dbReference type="NCBI Taxonomy" id="75290"/>
    <lineage>
        <taxon>Bacteria</taxon>
        <taxon>Bacillati</taxon>
        <taxon>Actinomycetota</taxon>
        <taxon>Actinomycetes</taxon>
        <taxon>Pseudonocardiales</taxon>
        <taxon>Pseudonocardiaceae</taxon>
        <taxon>Pseudonocardia</taxon>
    </lineage>
</organism>
<comment type="catalytic activity">
    <reaction evidence="1 8 9">
        <text>Release of N-terminal proline from a peptide.</text>
        <dbReference type="EC" id="3.4.11.5"/>
    </reaction>
</comment>
<keyword evidence="7 8" id="KW-0378">Hydrolase</keyword>
<comment type="caution">
    <text evidence="11">The sequence shown here is derived from an EMBL/GenBank/DDBJ whole genome shotgun (WGS) entry which is preliminary data.</text>
</comment>
<evidence type="ECO:0000256" key="7">
    <source>
        <dbReference type="ARBA" id="ARBA00022801"/>
    </source>
</evidence>
<gene>
    <name evidence="11" type="primary">pip</name>
    <name evidence="11" type="ORF">ACFSCY_07395</name>
</gene>
<evidence type="ECO:0000256" key="6">
    <source>
        <dbReference type="ARBA" id="ARBA00022670"/>
    </source>
</evidence>
<comment type="similarity">
    <text evidence="3 8 9">Belongs to the peptidase S33 family.</text>
</comment>
<dbReference type="PIRSF" id="PIRSF006431">
    <property type="entry name" value="Pept_S33"/>
    <property type="match status" value="1"/>
</dbReference>